<proteinExistence type="predicted"/>
<evidence type="ECO:0000313" key="2">
    <source>
        <dbReference type="Proteomes" id="UP000183471"/>
    </source>
</evidence>
<dbReference type="Proteomes" id="UP000183471">
    <property type="component" value="Unassembled WGS sequence"/>
</dbReference>
<reference evidence="1 2" key="1">
    <citation type="submission" date="2016-10" db="EMBL/GenBank/DDBJ databases">
        <authorList>
            <person name="Varghese N."/>
            <person name="Submissions S."/>
        </authorList>
    </citation>
    <scope>NUCLEOTIDE SEQUENCE [LARGE SCALE GENOMIC DNA]</scope>
    <source>
        <strain evidence="1 2">Nl1</strain>
    </source>
</reference>
<accession>A0ABY0THA6</accession>
<evidence type="ECO:0000313" key="1">
    <source>
        <dbReference type="EMBL" id="SDQ82849.1"/>
    </source>
</evidence>
<organism evidence="1 2">
    <name type="scientific">Nitrosospira multiformis</name>
    <dbReference type="NCBI Taxonomy" id="1231"/>
    <lineage>
        <taxon>Bacteria</taxon>
        <taxon>Pseudomonadati</taxon>
        <taxon>Pseudomonadota</taxon>
        <taxon>Betaproteobacteria</taxon>
        <taxon>Nitrosomonadales</taxon>
        <taxon>Nitrosomonadaceae</taxon>
        <taxon>Nitrosospira</taxon>
    </lineage>
</organism>
<name>A0ABY0THA6_9PROT</name>
<gene>
    <name evidence="1" type="ORF">SAMN05216402_2456</name>
</gene>
<sequence length="101" mass="11192">MGRRNHILIKQAAGYCYRSSIHGANNEFPAYHAKFEGVLVLVLHGKRLPVCDDYLMATTRASVNSRVRHGSAGRILFIKLDMLGLNKKACVLIVCHDCPGL</sequence>
<comment type="caution">
    <text evidence="1">The sequence shown here is derived from an EMBL/GenBank/DDBJ whole genome shotgun (WGS) entry which is preliminary data.</text>
</comment>
<protein>
    <submittedName>
        <fullName evidence="1">Uncharacterized protein</fullName>
    </submittedName>
</protein>
<dbReference type="EMBL" id="FNKY01000001">
    <property type="protein sequence ID" value="SDQ82849.1"/>
    <property type="molecule type" value="Genomic_DNA"/>
</dbReference>
<keyword evidence="2" id="KW-1185">Reference proteome</keyword>